<dbReference type="AlphaFoldDB" id="A0A7H0LE93"/>
<keyword evidence="2" id="KW-0732">Signal</keyword>
<name>A0A7H0LE93_9SPHN</name>
<organism evidence="3 4">
    <name type="scientific">Sphingomonas alpina</name>
    <dbReference type="NCBI Taxonomy" id="653931"/>
    <lineage>
        <taxon>Bacteria</taxon>
        <taxon>Pseudomonadati</taxon>
        <taxon>Pseudomonadota</taxon>
        <taxon>Alphaproteobacteria</taxon>
        <taxon>Sphingomonadales</taxon>
        <taxon>Sphingomonadaceae</taxon>
        <taxon>Sphingomonas</taxon>
    </lineage>
</organism>
<dbReference type="EMBL" id="CP061038">
    <property type="protein sequence ID" value="QNQ07996.1"/>
    <property type="molecule type" value="Genomic_DNA"/>
</dbReference>
<evidence type="ECO:0000256" key="1">
    <source>
        <dbReference type="SAM" id="MobiDB-lite"/>
    </source>
</evidence>
<evidence type="ECO:0000313" key="4">
    <source>
        <dbReference type="Proteomes" id="UP000516148"/>
    </source>
</evidence>
<evidence type="ECO:0000313" key="3">
    <source>
        <dbReference type="EMBL" id="QNQ07996.1"/>
    </source>
</evidence>
<dbReference type="Pfam" id="PF09476">
    <property type="entry name" value="Pilus_CpaD"/>
    <property type="match status" value="1"/>
</dbReference>
<protein>
    <submittedName>
        <fullName evidence="3">CpaD family pilus assembly protein</fullName>
    </submittedName>
</protein>
<dbReference type="Proteomes" id="UP000516148">
    <property type="component" value="Chromosome"/>
</dbReference>
<keyword evidence="4" id="KW-1185">Reference proteome</keyword>
<reference evidence="3 4" key="1">
    <citation type="submission" date="2020-09" db="EMBL/GenBank/DDBJ databases">
        <title>Sphingomonas sp., a new species isolated from pork steak.</title>
        <authorList>
            <person name="Heidler von Heilborn D."/>
        </authorList>
    </citation>
    <scope>NUCLEOTIDE SEQUENCE [LARGE SCALE GENOMIC DNA]</scope>
    <source>
        <strain evidence="4">S8-3T</strain>
    </source>
</reference>
<dbReference type="InterPro" id="IPR019027">
    <property type="entry name" value="Pilus_biogenesis_CpaD-related"/>
</dbReference>
<gene>
    <name evidence="3" type="ORF">H3Z74_14530</name>
</gene>
<sequence length="211" mass="21815">MFKRSILIATTLAPALLVGACSTGTQNRGLESVHQPVVSRTDLVFDASTSGNGLAPGEAQRLAGWMQSLRLGYGDRVAIDDPNPSGNGVRDDVQSQISRYGLLLSDDAPVTGAPVQPGMVRVVVSRMKASVPGCPDFSRVSQPEFESNTSSNQGCSINSNLAAMIANPTDLVRGQPGADVTDPASATKAIDAYRKAPISVGTSQGKSGGSN</sequence>
<accession>A0A7H0LE93</accession>
<feature type="chain" id="PRO_5028875034" evidence="2">
    <location>
        <begin position="21"/>
        <end position="211"/>
    </location>
</feature>
<evidence type="ECO:0000256" key="2">
    <source>
        <dbReference type="SAM" id="SignalP"/>
    </source>
</evidence>
<proteinExistence type="predicted"/>
<dbReference type="PROSITE" id="PS51257">
    <property type="entry name" value="PROKAR_LIPOPROTEIN"/>
    <property type="match status" value="1"/>
</dbReference>
<feature type="signal peptide" evidence="2">
    <location>
        <begin position="1"/>
        <end position="20"/>
    </location>
</feature>
<dbReference type="RefSeq" id="WP_187760327.1">
    <property type="nucleotide sequence ID" value="NZ_CP061038.1"/>
</dbReference>
<feature type="region of interest" description="Disordered" evidence="1">
    <location>
        <begin position="173"/>
        <end position="211"/>
    </location>
</feature>
<dbReference type="KEGG" id="spap:H3Z74_14530"/>